<proteinExistence type="predicted"/>
<sequence length="80" mass="9397">VHGNFDLFLVNNLTHGPLGVQYLETQSRESNYMPYIRFPPLKRQDIELQIDCAQLYKNKSKFHVWASILNIFLASGRNRM</sequence>
<keyword evidence="2" id="KW-1185">Reference proteome</keyword>
<dbReference type="AlphaFoldDB" id="A0A9N9FLD1"/>
<feature type="non-terminal residue" evidence="1">
    <location>
        <position position="1"/>
    </location>
</feature>
<gene>
    <name evidence="1" type="ORF">ALEPTO_LOCUS5573</name>
</gene>
<evidence type="ECO:0000313" key="1">
    <source>
        <dbReference type="EMBL" id="CAG8544485.1"/>
    </source>
</evidence>
<evidence type="ECO:0000313" key="2">
    <source>
        <dbReference type="Proteomes" id="UP000789508"/>
    </source>
</evidence>
<reference evidence="1" key="1">
    <citation type="submission" date="2021-06" db="EMBL/GenBank/DDBJ databases">
        <authorList>
            <person name="Kallberg Y."/>
            <person name="Tangrot J."/>
            <person name="Rosling A."/>
        </authorList>
    </citation>
    <scope>NUCLEOTIDE SEQUENCE</scope>
    <source>
        <strain evidence="1">FL130A</strain>
    </source>
</reference>
<name>A0A9N9FLD1_9GLOM</name>
<protein>
    <submittedName>
        <fullName evidence="1">9004_t:CDS:1</fullName>
    </submittedName>
</protein>
<accession>A0A9N9FLD1</accession>
<comment type="caution">
    <text evidence="1">The sequence shown here is derived from an EMBL/GenBank/DDBJ whole genome shotgun (WGS) entry which is preliminary data.</text>
</comment>
<organism evidence="1 2">
    <name type="scientific">Ambispora leptoticha</name>
    <dbReference type="NCBI Taxonomy" id="144679"/>
    <lineage>
        <taxon>Eukaryota</taxon>
        <taxon>Fungi</taxon>
        <taxon>Fungi incertae sedis</taxon>
        <taxon>Mucoromycota</taxon>
        <taxon>Glomeromycotina</taxon>
        <taxon>Glomeromycetes</taxon>
        <taxon>Archaeosporales</taxon>
        <taxon>Ambisporaceae</taxon>
        <taxon>Ambispora</taxon>
    </lineage>
</organism>
<dbReference type="Proteomes" id="UP000789508">
    <property type="component" value="Unassembled WGS sequence"/>
</dbReference>
<dbReference type="EMBL" id="CAJVPS010001601">
    <property type="protein sequence ID" value="CAG8544485.1"/>
    <property type="molecule type" value="Genomic_DNA"/>
</dbReference>